<dbReference type="SUPFAM" id="SSF46785">
    <property type="entry name" value="Winged helix' DNA-binding domain"/>
    <property type="match status" value="2"/>
</dbReference>
<keyword evidence="2" id="KW-0132">Cell division</keyword>
<protein>
    <submittedName>
        <fullName evidence="5">SMC-Scp complex subunit ScpB</fullName>
    </submittedName>
</protein>
<name>A0A7C6A8Y0_UNCW3</name>
<keyword evidence="1" id="KW-0963">Cytoplasm</keyword>
<accession>A0A7C6A8Y0</accession>
<dbReference type="EMBL" id="DTLI01000115">
    <property type="protein sequence ID" value="HHS52091.1"/>
    <property type="molecule type" value="Genomic_DNA"/>
</dbReference>
<keyword evidence="4" id="KW-0131">Cell cycle</keyword>
<comment type="caution">
    <text evidence="5">The sequence shown here is derived from an EMBL/GenBank/DDBJ whole genome shotgun (WGS) entry which is preliminary data.</text>
</comment>
<dbReference type="InterPro" id="IPR036390">
    <property type="entry name" value="WH_DNA-bd_sf"/>
</dbReference>
<evidence type="ECO:0000256" key="3">
    <source>
        <dbReference type="ARBA" id="ARBA00022829"/>
    </source>
</evidence>
<dbReference type="PANTHER" id="PTHR34298">
    <property type="entry name" value="SEGREGATION AND CONDENSATION PROTEIN B"/>
    <property type="match status" value="1"/>
</dbReference>
<keyword evidence="3" id="KW-0159">Chromosome partition</keyword>
<dbReference type="PIRSF" id="PIRSF019345">
    <property type="entry name" value="ScpB"/>
    <property type="match status" value="1"/>
</dbReference>
<dbReference type="AlphaFoldDB" id="A0A7C6A8Y0"/>
<evidence type="ECO:0000256" key="4">
    <source>
        <dbReference type="ARBA" id="ARBA00023306"/>
    </source>
</evidence>
<dbReference type="PANTHER" id="PTHR34298:SF2">
    <property type="entry name" value="SEGREGATION AND CONDENSATION PROTEIN B"/>
    <property type="match status" value="1"/>
</dbReference>
<evidence type="ECO:0000256" key="1">
    <source>
        <dbReference type="ARBA" id="ARBA00022490"/>
    </source>
</evidence>
<dbReference type="Pfam" id="PF04079">
    <property type="entry name" value="SMC_ScpB"/>
    <property type="match status" value="1"/>
</dbReference>
<dbReference type="NCBIfam" id="TIGR00281">
    <property type="entry name" value="SMC-Scp complex subunit ScpB"/>
    <property type="match status" value="1"/>
</dbReference>
<dbReference type="Gene3D" id="1.10.10.10">
    <property type="entry name" value="Winged helix-like DNA-binding domain superfamily/Winged helix DNA-binding domain"/>
    <property type="match status" value="2"/>
</dbReference>
<proteinExistence type="predicted"/>
<evidence type="ECO:0000256" key="2">
    <source>
        <dbReference type="ARBA" id="ARBA00022618"/>
    </source>
</evidence>
<dbReference type="InterPro" id="IPR036388">
    <property type="entry name" value="WH-like_DNA-bd_sf"/>
</dbReference>
<dbReference type="GO" id="GO:0051301">
    <property type="term" value="P:cell division"/>
    <property type="evidence" value="ECO:0007669"/>
    <property type="project" value="UniProtKB-KW"/>
</dbReference>
<organism evidence="5">
    <name type="scientific">candidate division WOR-3 bacterium</name>
    <dbReference type="NCBI Taxonomy" id="2052148"/>
    <lineage>
        <taxon>Bacteria</taxon>
        <taxon>Bacteria division WOR-3</taxon>
    </lineage>
</organism>
<dbReference type="InterPro" id="IPR005234">
    <property type="entry name" value="ScpB_csome_segregation"/>
</dbReference>
<dbReference type="GO" id="GO:0051304">
    <property type="term" value="P:chromosome separation"/>
    <property type="evidence" value="ECO:0007669"/>
    <property type="project" value="InterPro"/>
</dbReference>
<reference evidence="5" key="1">
    <citation type="journal article" date="2020" name="mSystems">
        <title>Genome- and Community-Level Interaction Insights into Carbon Utilization and Element Cycling Functions of Hydrothermarchaeota in Hydrothermal Sediment.</title>
        <authorList>
            <person name="Zhou Z."/>
            <person name="Liu Y."/>
            <person name="Xu W."/>
            <person name="Pan J."/>
            <person name="Luo Z.H."/>
            <person name="Li M."/>
        </authorList>
    </citation>
    <scope>NUCLEOTIDE SEQUENCE [LARGE SCALE GENOMIC DNA]</scope>
    <source>
        <strain evidence="5">SpSt-876</strain>
    </source>
</reference>
<sequence>MTQDETAKIVEALLFAANTPLSLSRLAQLAGKEPLAIIQAIEKLNQDYETTGRTFRIHQVSSGYQLYTLPDYGQWVRSLFQHTHRTRLSKPSLEVLAIIAYEQPITKPEIEKLRGVDSSGPILTLLERKLIQVAGRAKRPGGPFLYRTTKEFLRYFGINDLSDLPRKEDLEDFLIRRDQSTTDEGPLKLVGTMESQVDKTAEGDQ</sequence>
<evidence type="ECO:0000313" key="5">
    <source>
        <dbReference type="EMBL" id="HHS52091.1"/>
    </source>
</evidence>
<gene>
    <name evidence="5" type="primary">scpB</name>
    <name evidence="5" type="ORF">ENW73_04400</name>
</gene>